<accession>A0ACC0U3K2</accession>
<gene>
    <name evidence="1" type="ORF">F5148DRAFT_242350</name>
</gene>
<evidence type="ECO:0000313" key="2">
    <source>
        <dbReference type="Proteomes" id="UP001207468"/>
    </source>
</evidence>
<organism evidence="1 2">
    <name type="scientific">Russula earlei</name>
    <dbReference type="NCBI Taxonomy" id="71964"/>
    <lineage>
        <taxon>Eukaryota</taxon>
        <taxon>Fungi</taxon>
        <taxon>Dikarya</taxon>
        <taxon>Basidiomycota</taxon>
        <taxon>Agaricomycotina</taxon>
        <taxon>Agaricomycetes</taxon>
        <taxon>Russulales</taxon>
        <taxon>Russulaceae</taxon>
        <taxon>Russula</taxon>
    </lineage>
</organism>
<keyword evidence="2" id="KW-1185">Reference proteome</keyword>
<sequence>MSSPPESHTNTQGSSTTWTEPPWSGWIETTGDALLILEAARRGMIPRVTRRLVDSERKMITSGSVFVFDEDESGIKRWTDGFFWSPSRILGNFLLYRETEKRGAGHRGPRNDADQGEAASGDGQKSEGQTLSRPRGETTRLGIDRQRERSLVGSLTNSYKFKPGGMMKKTFSLTISGVSQHLISYYKIEDVEQGRLRTASSYPELASLDISPEYLEKTHFRNPPKVEIGVDGIPRYRGEADDVEPSPHVLNSALSVGMPLLSEPLEVGGAIATGAANGGKRNKRYDPYTNPKGKRKPKGSTTNSSSPASPTDSNSPYAVAPTSFSDPNMAMLQHAHYAAATYGLAPYSYPLGFTIPAPSSIYPGPMFPPPGPPPPGATQPPGAPGSPLPSQVSSQGMGPYHAYSPTSPHAISPSGETSPMQAQAQSQQAYYQYYPPHGYPSYWTPYHAGSSYTPPTQSGSPTSPVSASTVASGIESHIKTGEESEDSMAA</sequence>
<evidence type="ECO:0000313" key="1">
    <source>
        <dbReference type="EMBL" id="KAI9461543.1"/>
    </source>
</evidence>
<comment type="caution">
    <text evidence="1">The sequence shown here is derived from an EMBL/GenBank/DDBJ whole genome shotgun (WGS) entry which is preliminary data.</text>
</comment>
<proteinExistence type="predicted"/>
<dbReference type="EMBL" id="JAGFNK010000176">
    <property type="protein sequence ID" value="KAI9461543.1"/>
    <property type="molecule type" value="Genomic_DNA"/>
</dbReference>
<name>A0ACC0U3K2_9AGAM</name>
<dbReference type="Proteomes" id="UP001207468">
    <property type="component" value="Unassembled WGS sequence"/>
</dbReference>
<protein>
    <submittedName>
        <fullName evidence="1">Gti1/Pac2 family-domain-containing protein</fullName>
    </submittedName>
</protein>
<reference evidence="1" key="1">
    <citation type="submission" date="2021-03" db="EMBL/GenBank/DDBJ databases">
        <title>Evolutionary priming and transition to the ectomycorrhizal habit in an iconic lineage of mushroom-forming fungi: is preadaptation a requirement?</title>
        <authorList>
            <consortium name="DOE Joint Genome Institute"/>
            <person name="Looney B.P."/>
            <person name="Miyauchi S."/>
            <person name="Morin E."/>
            <person name="Drula E."/>
            <person name="Courty P.E."/>
            <person name="Chicoki N."/>
            <person name="Fauchery L."/>
            <person name="Kohler A."/>
            <person name="Kuo A."/>
            <person name="LaButti K."/>
            <person name="Pangilinan J."/>
            <person name="Lipzen A."/>
            <person name="Riley R."/>
            <person name="Andreopoulos W."/>
            <person name="He G."/>
            <person name="Johnson J."/>
            <person name="Barry K.W."/>
            <person name="Grigoriev I.V."/>
            <person name="Nagy L."/>
            <person name="Hibbett D."/>
            <person name="Henrissat B."/>
            <person name="Matheny P.B."/>
            <person name="Labbe J."/>
            <person name="Martin A.F."/>
        </authorList>
    </citation>
    <scope>NUCLEOTIDE SEQUENCE</scope>
    <source>
        <strain evidence="1">BPL698</strain>
    </source>
</reference>